<feature type="region of interest" description="Disordered" evidence="1">
    <location>
        <begin position="260"/>
        <end position="291"/>
    </location>
</feature>
<proteinExistence type="predicted"/>
<reference evidence="2" key="1">
    <citation type="submission" date="2020-05" db="EMBL/GenBank/DDBJ databases">
        <title>Phylogenomic resolution of chytrid fungi.</title>
        <authorList>
            <person name="Stajich J.E."/>
            <person name="Amses K."/>
            <person name="Simmons R."/>
            <person name="Seto K."/>
            <person name="Myers J."/>
            <person name="Bonds A."/>
            <person name="Quandt C.A."/>
            <person name="Barry K."/>
            <person name="Liu P."/>
            <person name="Grigoriev I."/>
            <person name="Longcore J.E."/>
            <person name="James T.Y."/>
        </authorList>
    </citation>
    <scope>NUCLEOTIDE SEQUENCE</scope>
    <source>
        <strain evidence="2">JEL0513</strain>
    </source>
</reference>
<name>A0AAD5SXP4_9FUNG</name>
<feature type="compositionally biased region" description="Low complexity" evidence="1">
    <location>
        <begin position="35"/>
        <end position="44"/>
    </location>
</feature>
<feature type="region of interest" description="Disordered" evidence="1">
    <location>
        <begin position="336"/>
        <end position="357"/>
    </location>
</feature>
<dbReference type="EMBL" id="JADGJH010001176">
    <property type="protein sequence ID" value="KAJ3117286.1"/>
    <property type="molecule type" value="Genomic_DNA"/>
</dbReference>
<feature type="compositionally biased region" description="Acidic residues" evidence="1">
    <location>
        <begin position="342"/>
        <end position="356"/>
    </location>
</feature>
<comment type="caution">
    <text evidence="2">The sequence shown here is derived from an EMBL/GenBank/DDBJ whole genome shotgun (WGS) entry which is preliminary data.</text>
</comment>
<dbReference type="Proteomes" id="UP001211907">
    <property type="component" value="Unassembled WGS sequence"/>
</dbReference>
<evidence type="ECO:0000313" key="3">
    <source>
        <dbReference type="Proteomes" id="UP001211907"/>
    </source>
</evidence>
<feature type="region of interest" description="Disordered" evidence="1">
    <location>
        <begin position="1"/>
        <end position="44"/>
    </location>
</feature>
<dbReference type="AlphaFoldDB" id="A0AAD5SXP4"/>
<evidence type="ECO:0000256" key="1">
    <source>
        <dbReference type="SAM" id="MobiDB-lite"/>
    </source>
</evidence>
<feature type="compositionally biased region" description="Basic residues" evidence="1">
    <location>
        <begin position="264"/>
        <end position="275"/>
    </location>
</feature>
<feature type="compositionally biased region" description="Low complexity" evidence="1">
    <location>
        <begin position="276"/>
        <end position="291"/>
    </location>
</feature>
<gene>
    <name evidence="2" type="ORF">HK100_000857</name>
</gene>
<feature type="compositionally biased region" description="Acidic residues" evidence="1">
    <location>
        <begin position="1"/>
        <end position="16"/>
    </location>
</feature>
<evidence type="ECO:0000313" key="2">
    <source>
        <dbReference type="EMBL" id="KAJ3117286.1"/>
    </source>
</evidence>
<organism evidence="2 3">
    <name type="scientific">Physocladia obscura</name>
    <dbReference type="NCBI Taxonomy" id="109957"/>
    <lineage>
        <taxon>Eukaryota</taxon>
        <taxon>Fungi</taxon>
        <taxon>Fungi incertae sedis</taxon>
        <taxon>Chytridiomycota</taxon>
        <taxon>Chytridiomycota incertae sedis</taxon>
        <taxon>Chytridiomycetes</taxon>
        <taxon>Chytridiales</taxon>
        <taxon>Chytriomycetaceae</taxon>
        <taxon>Physocladia</taxon>
    </lineage>
</organism>
<sequence>MDIDSRDDDNETETDNEIGRNGNIRPTKKRKGRPSARLAAAASAPFSRAGPNALQVVGDDDNSSGNMNIAVNSAVGSSSISAVVNGNVNSDIIAAGNHITTSNIATMDVVIASQRRFYSPQQKARVATYAARVGRNKAADRLGLNRPMYVAVVCNCHLTNASLLDRVGRWIRAHARDLELHSNNIKSNTSSNNYNITINSKKTPVGNEVIQSIIPANELNNITSSTIEEELRDAEIEADAFNAISPNVVFPAGMNFAVSTSPKAPKKKSKQRRKSAVLPAPSILSSSSSLSNCNPVNTTTDVFNDDTGYQTGSIIDGIGNNTTTVLSSPLTLPPQNLSLSDELVDDDADDEDDDGVDTNVQSSFGAAFAAIREAARVAIAGKEL</sequence>
<accession>A0AAD5SXP4</accession>
<keyword evidence="3" id="KW-1185">Reference proteome</keyword>
<protein>
    <submittedName>
        <fullName evidence="2">Uncharacterized protein</fullName>
    </submittedName>
</protein>